<keyword evidence="2" id="KW-1185">Reference proteome</keyword>
<geneLocation type="plasmid" evidence="1 2">
    <name>pPN3F2_1</name>
</geneLocation>
<organism evidence="1 2">
    <name type="scientific">Shewanella aestuarii</name>
    <dbReference type="NCBI Taxonomy" id="1028752"/>
    <lineage>
        <taxon>Bacteria</taxon>
        <taxon>Pseudomonadati</taxon>
        <taxon>Pseudomonadota</taxon>
        <taxon>Gammaproteobacteria</taxon>
        <taxon>Alteromonadales</taxon>
        <taxon>Shewanellaceae</taxon>
        <taxon>Shewanella</taxon>
    </lineage>
</organism>
<dbReference type="EMBL" id="CP050314">
    <property type="protein sequence ID" value="QIR16474.1"/>
    <property type="molecule type" value="Genomic_DNA"/>
</dbReference>
<reference evidence="1 2" key="1">
    <citation type="submission" date="2020-03" db="EMBL/GenBank/DDBJ databases">
        <title>Complete genome sequence of Shewanella sp.</title>
        <authorList>
            <person name="Kim Y.-S."/>
            <person name="Kim S.-J."/>
            <person name="Jung H.-K."/>
            <person name="Kim K.-H."/>
        </authorList>
    </citation>
    <scope>NUCLEOTIDE SEQUENCE [LARGE SCALE GENOMIC DNA]</scope>
    <source>
        <strain evidence="1 2">PN3F2</strain>
        <plasmid evidence="1 2">pPN3F2_1</plasmid>
    </source>
</reference>
<dbReference type="AlphaFoldDB" id="A0A6G9QPF7"/>
<dbReference type="KEGG" id="saes:HBH39_18555"/>
<accession>A0A6G9QPF7</accession>
<gene>
    <name evidence="1" type="ORF">HBH39_18555</name>
</gene>
<proteinExistence type="predicted"/>
<evidence type="ECO:0000313" key="2">
    <source>
        <dbReference type="Proteomes" id="UP000502608"/>
    </source>
</evidence>
<dbReference type="RefSeq" id="WP_167680305.1">
    <property type="nucleotide sequence ID" value="NZ_CP050314.1"/>
</dbReference>
<dbReference type="Proteomes" id="UP000502608">
    <property type="component" value="Plasmid pPN3F2_1"/>
</dbReference>
<sequence length="117" mass="13550">MNMNCIHTLAHKIDHISVSHLAFHHRNIAQEFISSQRLDADDNQRLLCEAVYHLSCLAYQARTHAHLANVLVTEWALMPCQSRQMLCWLNQLRSAIRHYPHSVNNTPNFYPAPPIAR</sequence>
<keyword evidence="1" id="KW-0614">Plasmid</keyword>
<evidence type="ECO:0000313" key="1">
    <source>
        <dbReference type="EMBL" id="QIR16474.1"/>
    </source>
</evidence>
<protein>
    <submittedName>
        <fullName evidence="1">Uncharacterized protein</fullName>
    </submittedName>
</protein>
<name>A0A6G9QPF7_9GAMM</name>